<feature type="compositionally biased region" description="Gly residues" evidence="1">
    <location>
        <begin position="700"/>
        <end position="711"/>
    </location>
</feature>
<evidence type="ECO:0000313" key="2">
    <source>
        <dbReference type="EMBL" id="QHT39073.1"/>
    </source>
</evidence>
<evidence type="ECO:0000256" key="1">
    <source>
        <dbReference type="SAM" id="MobiDB-lite"/>
    </source>
</evidence>
<protein>
    <submittedName>
        <fullName evidence="2">Uncharacterized protein</fullName>
    </submittedName>
</protein>
<reference evidence="2" key="1">
    <citation type="journal article" date="2020" name="Nature">
        <title>Giant virus diversity and host interactions through global metagenomics.</title>
        <authorList>
            <person name="Schulz F."/>
            <person name="Roux S."/>
            <person name="Paez-Espino D."/>
            <person name="Jungbluth S."/>
            <person name="Walsh D.A."/>
            <person name="Denef V.J."/>
            <person name="McMahon K.D."/>
            <person name="Konstantinidis K.T."/>
            <person name="Eloe-Fadrosh E.A."/>
            <person name="Kyrpides N.C."/>
            <person name="Woyke T."/>
        </authorList>
    </citation>
    <scope>NUCLEOTIDE SEQUENCE</scope>
    <source>
        <strain evidence="2">GVMAG-S-ERX556126-94</strain>
    </source>
</reference>
<feature type="compositionally biased region" description="Acidic residues" evidence="1">
    <location>
        <begin position="666"/>
        <end position="685"/>
    </location>
</feature>
<dbReference type="EMBL" id="MN738838">
    <property type="protein sequence ID" value="QHT39073.1"/>
    <property type="molecule type" value="Genomic_DNA"/>
</dbReference>
<sequence length="1770" mass="207447">MSDPYLDFSNKNDASNIQVNIFHVSDTLRGTPMEKRNDILHKECYVFNPENSKPTVLDIDCKPKVVKDKIYLTDTIEILFSKIAQHCVKEDISGKRIFAWLDLNPKNDYSLRYCLPLGIQYDDLGSYMNLFSDKKYDDRFCSPDGESKRETRFSSDIYSSYKSYYDKMRDIKGLKPNTNIYFCTLDDAIKYSKKHMKKMSDVVLLNGLLKKYFPLISEINEDDSEYHAKILNKIEKIDTFKSLQKGYRYFPISCRPTTLIYENRFEENSIDLFKIFKEFTVDEKTPYIRIFIDNYLDSCMKLDRNSIYNEYSVEKKTVTKEIFEIWNRSIMIHNGFTMPERIDMINTLSFIIYDKDTTNYATMLLYSDGKIKLYCGSMMRISEFSNKVVIGFINRANGIIRKLNNSEISQNDTKLPILYKDPERIDCSYVYELPDYNQTMLAKPFKKFYTEFTILEDSQEEPLHLLYNKSSGFYDPKKLYSFISLLKKRNTDENKIMQVIKDRYGLSLKTAKEEIENWTRAFQGKFNRNDFRDIGISIIIEKVLDRVKVSFIGLGGFSELHECMDTINFIMGLYKAKRIDKESLKSEYSDLFKKGSDKEVKEYTKPDETFTEVVHQELPEIREPVREEIVLPPSELDQSSADQALVDQAVAEDQPREEIVLQTDEVHEEDEEDEDSDEDSDEEDDYGRISSSSDDSRSSSGGGGSILMAGGGKEEDESKYPNKRYYIKRLEQRDPKLIKFKPKNSKDGYSYKCQAVHDKQPIVLTKAELDEIDEKTGFKNEGISYSKAIQIQGGDRPELYYICPKFWDRKHQIPLDPLNKIHPIEGVDYTPFVYSKEMKDNDCFILERTGRPANRTDQDSYWNRNEKDKDDISKYNIQFILDDVHPDLLALPCCGKKPVKYDISSYVNVLIQNPGEKSYWEMGKITGKINSKDEYPITIKGSKSQYFHISLLKPFKGSNDRLSNDFPLKKNSNGHVHPILKDLFHVRKEDPILNKSENNGFFRKGIQQGSDSFLECLDLIHRENRNNPSIKRDNIDLDRFKKDIIKDIKSKNFDIYSVGGGSFVQYFRDENVDLTKTTDKIRESVLDNFEKYLNSNEPKDDKIISPLIKSISNLPNNSTFEGYKFNLIVFEEVNESIRIREPIGKFQIDDDYPFAYIFKKDMIYEPLIYHYGSSNYGYVLSQTDNDIKKGDDIKFTDTIAKCVTIKKNVVKIVVKDSEEVLEVPKEELQKYDMKSVNDIVYEFINKVKSKVGIYKREYMTEEDLDLCLQSLNFTSSKKGYVDTYNKLCMIEYREKMGKGFKRMVFPIKPKSYDADSYVEKVFPIKNVSQIEIDHCIKTLKRVDKKCKELFEDKYASYLNDSTMVIVNYKDKNIGILLQSGIILPLVQKRYNSSKYKYDTIVNTSLIELQNDYVLEGKSNDDEFSEYFDEYNTENESIYQEFSKAYLTIYRDKKLREKVSQVINHPVKLDIHKRWDLFDAFSQNDDISLKDKMLKKFIEIILIHGLDEINKVFIHSFVSLKDIKMKSGNTNEIVLTMKDIRDDLHDSLFISKSAYIRDISYYDEYNPDIHKRFLKKEYNTKHVSFETKFPSSLRRLFTQSIRVLKNIVSDETTDFKLLEQALTSIDPTYNDVYLRDLLMNAIKENADSYKYENLLLDNRYKSNDELLTDLEDPNYLITSYDFKLLSKELGVGFMLYTNRYSGKPIKFQTHIVIHKELIKYSLKELSLPMICFYQDEDSLKPIEIEESLLTDLKLMMHSTEFKKVAMKTYRV</sequence>
<proteinExistence type="predicted"/>
<organism evidence="2">
    <name type="scientific">viral metagenome</name>
    <dbReference type="NCBI Taxonomy" id="1070528"/>
    <lineage>
        <taxon>unclassified sequences</taxon>
        <taxon>metagenomes</taxon>
        <taxon>organismal metagenomes</taxon>
    </lineage>
</organism>
<name>A0A6C0FET0_9ZZZZ</name>
<accession>A0A6C0FET0</accession>
<feature type="region of interest" description="Disordered" evidence="1">
    <location>
        <begin position="649"/>
        <end position="720"/>
    </location>
</feature>